<evidence type="ECO:0000313" key="6">
    <source>
        <dbReference type="EMBL" id="UWZ82584.1"/>
    </source>
</evidence>
<evidence type="ECO:0000256" key="2">
    <source>
        <dbReference type="ARBA" id="ARBA00023125"/>
    </source>
</evidence>
<evidence type="ECO:0000256" key="3">
    <source>
        <dbReference type="ARBA" id="ARBA00023163"/>
    </source>
</evidence>
<dbReference type="Proteomes" id="UP001059380">
    <property type="component" value="Chromosome"/>
</dbReference>
<dbReference type="Gene3D" id="1.10.357.10">
    <property type="entry name" value="Tetracycline Repressor, domain 2"/>
    <property type="match status" value="1"/>
</dbReference>
<dbReference type="Gene3D" id="1.10.10.60">
    <property type="entry name" value="Homeodomain-like"/>
    <property type="match status" value="1"/>
</dbReference>
<evidence type="ECO:0000256" key="1">
    <source>
        <dbReference type="ARBA" id="ARBA00023015"/>
    </source>
</evidence>
<keyword evidence="2 4" id="KW-0238">DNA-binding</keyword>
<dbReference type="PROSITE" id="PS50977">
    <property type="entry name" value="HTH_TETR_2"/>
    <property type="match status" value="1"/>
</dbReference>
<dbReference type="InterPro" id="IPR011075">
    <property type="entry name" value="TetR_C"/>
</dbReference>
<name>A0A9J7BIG3_9BACT</name>
<dbReference type="InterPro" id="IPR001647">
    <property type="entry name" value="HTH_TetR"/>
</dbReference>
<dbReference type="PANTHER" id="PTHR30055">
    <property type="entry name" value="HTH-TYPE TRANSCRIPTIONAL REGULATOR RUTR"/>
    <property type="match status" value="1"/>
</dbReference>
<dbReference type="Pfam" id="PF16859">
    <property type="entry name" value="TetR_C_11"/>
    <property type="match status" value="1"/>
</dbReference>
<dbReference type="SUPFAM" id="SSF48498">
    <property type="entry name" value="Tetracyclin repressor-like, C-terminal domain"/>
    <property type="match status" value="1"/>
</dbReference>
<feature type="domain" description="HTH tetR-type" evidence="5">
    <location>
        <begin position="7"/>
        <end position="67"/>
    </location>
</feature>
<dbReference type="InterPro" id="IPR009057">
    <property type="entry name" value="Homeodomain-like_sf"/>
</dbReference>
<organism evidence="6 7">
    <name type="scientific">Occallatibacter riparius</name>
    <dbReference type="NCBI Taxonomy" id="1002689"/>
    <lineage>
        <taxon>Bacteria</taxon>
        <taxon>Pseudomonadati</taxon>
        <taxon>Acidobacteriota</taxon>
        <taxon>Terriglobia</taxon>
        <taxon>Terriglobales</taxon>
        <taxon>Acidobacteriaceae</taxon>
        <taxon>Occallatibacter</taxon>
    </lineage>
</organism>
<sequence length="191" mass="21592">MARTRSNEVHQRMVQAALRLFAERGFESTSMDAIAREAGVAKPTLYNHWADKEALMMEVMLYVNGVSDERREYDSGDVVEDLTWILTRRPPDAFEELRSRMMPGLVAYSATHPEFGAAWRHNIMEPARKAIANALKRGIERGQLSSGLDIDVSICLLLGPMLYRHIFHGKAKIDIEELGREAAEAFGRAFI</sequence>
<dbReference type="InterPro" id="IPR036271">
    <property type="entry name" value="Tet_transcr_reg_TetR-rel_C_sf"/>
</dbReference>
<dbReference type="InterPro" id="IPR023772">
    <property type="entry name" value="DNA-bd_HTH_TetR-type_CS"/>
</dbReference>
<evidence type="ECO:0000259" key="5">
    <source>
        <dbReference type="PROSITE" id="PS50977"/>
    </source>
</evidence>
<dbReference type="EMBL" id="CP093313">
    <property type="protein sequence ID" value="UWZ82584.1"/>
    <property type="molecule type" value="Genomic_DNA"/>
</dbReference>
<dbReference type="KEGG" id="orp:MOP44_18670"/>
<dbReference type="SUPFAM" id="SSF46689">
    <property type="entry name" value="Homeodomain-like"/>
    <property type="match status" value="1"/>
</dbReference>
<proteinExistence type="predicted"/>
<dbReference type="RefSeq" id="WP_260791771.1">
    <property type="nucleotide sequence ID" value="NZ_CP093313.1"/>
</dbReference>
<evidence type="ECO:0000256" key="4">
    <source>
        <dbReference type="PROSITE-ProRule" id="PRU00335"/>
    </source>
</evidence>
<dbReference type="GO" id="GO:0003700">
    <property type="term" value="F:DNA-binding transcription factor activity"/>
    <property type="evidence" value="ECO:0007669"/>
    <property type="project" value="TreeGrafter"/>
</dbReference>
<reference evidence="6" key="1">
    <citation type="submission" date="2021-04" db="EMBL/GenBank/DDBJ databases">
        <title>Phylogenetic analysis of Acidobacteriaceae.</title>
        <authorList>
            <person name="Qiu L."/>
            <person name="Zhang Q."/>
        </authorList>
    </citation>
    <scope>NUCLEOTIDE SEQUENCE</scope>
    <source>
        <strain evidence="6">DSM 25168</strain>
    </source>
</reference>
<dbReference type="InterPro" id="IPR050109">
    <property type="entry name" value="HTH-type_TetR-like_transc_reg"/>
</dbReference>
<dbReference type="PRINTS" id="PR00455">
    <property type="entry name" value="HTHTETR"/>
</dbReference>
<dbReference type="FunFam" id="1.10.10.60:FF:000141">
    <property type="entry name" value="TetR family transcriptional regulator"/>
    <property type="match status" value="1"/>
</dbReference>
<keyword evidence="1" id="KW-0805">Transcription regulation</keyword>
<accession>A0A9J7BIG3</accession>
<keyword evidence="7" id="KW-1185">Reference proteome</keyword>
<dbReference type="PANTHER" id="PTHR30055:SF234">
    <property type="entry name" value="HTH-TYPE TRANSCRIPTIONAL REGULATOR BETI"/>
    <property type="match status" value="1"/>
</dbReference>
<evidence type="ECO:0000313" key="7">
    <source>
        <dbReference type="Proteomes" id="UP001059380"/>
    </source>
</evidence>
<dbReference type="AlphaFoldDB" id="A0A9J7BIG3"/>
<dbReference type="PROSITE" id="PS01081">
    <property type="entry name" value="HTH_TETR_1"/>
    <property type="match status" value="1"/>
</dbReference>
<gene>
    <name evidence="6" type="ORF">MOP44_18670</name>
</gene>
<dbReference type="Pfam" id="PF00440">
    <property type="entry name" value="TetR_N"/>
    <property type="match status" value="1"/>
</dbReference>
<feature type="DNA-binding region" description="H-T-H motif" evidence="4">
    <location>
        <begin position="30"/>
        <end position="49"/>
    </location>
</feature>
<protein>
    <submittedName>
        <fullName evidence="6">TetR/AcrR family transcriptional regulator</fullName>
    </submittedName>
</protein>
<keyword evidence="3" id="KW-0804">Transcription</keyword>
<dbReference type="GO" id="GO:0000976">
    <property type="term" value="F:transcription cis-regulatory region binding"/>
    <property type="evidence" value="ECO:0007669"/>
    <property type="project" value="TreeGrafter"/>
</dbReference>